<dbReference type="PROSITE" id="PS51318">
    <property type="entry name" value="TAT"/>
    <property type="match status" value="1"/>
</dbReference>
<gene>
    <name evidence="5" type="ORF">FH607_001015</name>
</gene>
<name>A0A5N6AS80_9ACTN</name>
<dbReference type="PANTHER" id="PTHR30061">
    <property type="entry name" value="MALTOSE-BINDING PERIPLASMIC PROTEIN"/>
    <property type="match status" value="1"/>
</dbReference>
<dbReference type="SUPFAM" id="SSF53850">
    <property type="entry name" value="Periplasmic binding protein-like II"/>
    <property type="match status" value="1"/>
</dbReference>
<dbReference type="InterPro" id="IPR006311">
    <property type="entry name" value="TAT_signal"/>
</dbReference>
<dbReference type="Pfam" id="PF13416">
    <property type="entry name" value="SBP_bac_8"/>
    <property type="match status" value="1"/>
</dbReference>
<dbReference type="PANTHER" id="PTHR30061:SF50">
    <property type="entry name" value="MALTOSE_MALTODEXTRIN-BINDING PERIPLASMIC PROTEIN"/>
    <property type="match status" value="1"/>
</dbReference>
<keyword evidence="2" id="KW-0813">Transport</keyword>
<evidence type="ECO:0000256" key="3">
    <source>
        <dbReference type="ARBA" id="ARBA00022729"/>
    </source>
</evidence>
<comment type="caution">
    <text evidence="5">The sequence shown here is derived from an EMBL/GenBank/DDBJ whole genome shotgun (WGS) entry which is preliminary data.</text>
</comment>
<dbReference type="EMBL" id="VDLY02000001">
    <property type="protein sequence ID" value="KAB8170956.1"/>
    <property type="molecule type" value="Genomic_DNA"/>
</dbReference>
<dbReference type="OrthoDB" id="4393730at2"/>
<dbReference type="GO" id="GO:0042956">
    <property type="term" value="P:maltodextrin transmembrane transport"/>
    <property type="evidence" value="ECO:0007669"/>
    <property type="project" value="TreeGrafter"/>
</dbReference>
<dbReference type="Gene3D" id="3.40.190.10">
    <property type="entry name" value="Periplasmic binding protein-like II"/>
    <property type="match status" value="1"/>
</dbReference>
<evidence type="ECO:0000256" key="2">
    <source>
        <dbReference type="ARBA" id="ARBA00022448"/>
    </source>
</evidence>
<sequence length="494" mass="52350">MSASLPGSLSRRTLLRATGVAAAAGLAARLSPESLLMGLGGAGAPAESLTFWNFFGGGDGASMVAMADRFEAERPEIRLESSTLSWGAPYYTKVALSTVGNMPPDVGVAHVSRVPTMAAGDLLEPFDLDELARRGITRGTMSEAGWDSALVDDQLWAVPLDTVALVLYYHTEVCEQAGLLDGDGRLLPISGAEGLLDALAAAAEVTGEFGGVMNINGAPAMCFYLFATLYYQLGGAFLEDLGRTVVLDRDRAVQALAFMRELTIERELLPARNDGSGSLNRFTLGKVGFLINGDWDVPLFQSTGTPFSITNMPAVWGTEFRTYGDGHSFILPRSAKRGSARRELCLDFVESCLRNSLLWAEGGHLPAFAEVRESAAFGELEPQRFYVDSGANAVFDPPAWYSGAGSEFETMIGFKAAAVLNGDTSPERAADEMRAGLRRLAEIPPPVAHPDASARGLAQGPSRGAAPGWSPGWSRGSTARGEPARGETTQGEGT</sequence>
<proteinExistence type="inferred from homology"/>
<dbReference type="RefSeq" id="WP_139665643.1">
    <property type="nucleotide sequence ID" value="NZ_VDLY02000001.1"/>
</dbReference>
<evidence type="ECO:0000313" key="6">
    <source>
        <dbReference type="Proteomes" id="UP000314251"/>
    </source>
</evidence>
<dbReference type="GO" id="GO:1901982">
    <property type="term" value="F:maltose binding"/>
    <property type="evidence" value="ECO:0007669"/>
    <property type="project" value="TreeGrafter"/>
</dbReference>
<evidence type="ECO:0000256" key="4">
    <source>
        <dbReference type="SAM" id="MobiDB-lite"/>
    </source>
</evidence>
<feature type="region of interest" description="Disordered" evidence="4">
    <location>
        <begin position="443"/>
        <end position="494"/>
    </location>
</feature>
<dbReference type="AlphaFoldDB" id="A0A5N6AS80"/>
<comment type="similarity">
    <text evidence="1">Belongs to the bacterial solute-binding protein 1 family.</text>
</comment>
<accession>A0A5N6AS80</accession>
<keyword evidence="3" id="KW-0732">Signal</keyword>
<dbReference type="GO" id="GO:0015768">
    <property type="term" value="P:maltose transport"/>
    <property type="evidence" value="ECO:0007669"/>
    <property type="project" value="TreeGrafter"/>
</dbReference>
<reference evidence="5" key="1">
    <citation type="submission" date="2019-10" db="EMBL/GenBank/DDBJ databases">
        <title>Nonomuraea sp. nov., isolated from Phyllanthus amarus.</title>
        <authorList>
            <person name="Klykleung N."/>
            <person name="Tanasupawat S."/>
        </authorList>
    </citation>
    <scope>NUCLEOTIDE SEQUENCE [LARGE SCALE GENOMIC DNA]</scope>
    <source>
        <strain evidence="5">3MP-10</strain>
    </source>
</reference>
<organism evidence="5 6">
    <name type="scientific">Streptomyces mimosae</name>
    <dbReference type="NCBI Taxonomy" id="2586635"/>
    <lineage>
        <taxon>Bacteria</taxon>
        <taxon>Bacillati</taxon>
        <taxon>Actinomycetota</taxon>
        <taxon>Actinomycetes</taxon>
        <taxon>Kitasatosporales</taxon>
        <taxon>Streptomycetaceae</taxon>
        <taxon>Streptomyces</taxon>
    </lineage>
</organism>
<protein>
    <submittedName>
        <fullName evidence="5">Extracellular solute-binding protein</fullName>
    </submittedName>
</protein>
<evidence type="ECO:0000313" key="5">
    <source>
        <dbReference type="EMBL" id="KAB8170956.1"/>
    </source>
</evidence>
<keyword evidence="6" id="KW-1185">Reference proteome</keyword>
<evidence type="ECO:0000256" key="1">
    <source>
        <dbReference type="ARBA" id="ARBA00008520"/>
    </source>
</evidence>
<dbReference type="GO" id="GO:0055052">
    <property type="term" value="C:ATP-binding cassette (ABC) transporter complex, substrate-binding subunit-containing"/>
    <property type="evidence" value="ECO:0007669"/>
    <property type="project" value="TreeGrafter"/>
</dbReference>
<dbReference type="InterPro" id="IPR006059">
    <property type="entry name" value="SBP"/>
</dbReference>
<dbReference type="Proteomes" id="UP000314251">
    <property type="component" value="Unassembled WGS sequence"/>
</dbReference>